<dbReference type="GO" id="GO:0016787">
    <property type="term" value="F:hydrolase activity"/>
    <property type="evidence" value="ECO:0007669"/>
    <property type="project" value="UniProtKB-KW"/>
</dbReference>
<dbReference type="GO" id="GO:0016020">
    <property type="term" value="C:membrane"/>
    <property type="evidence" value="ECO:0007669"/>
    <property type="project" value="TreeGrafter"/>
</dbReference>
<dbReference type="Pfam" id="PF12697">
    <property type="entry name" value="Abhydrolase_6"/>
    <property type="match status" value="1"/>
</dbReference>
<dbReference type="PANTHER" id="PTHR43798:SF31">
    <property type="entry name" value="AB HYDROLASE SUPERFAMILY PROTEIN YCLE"/>
    <property type="match status" value="1"/>
</dbReference>
<gene>
    <name evidence="4" type="ORF">DM02DRAFT_647158</name>
</gene>
<sequence length="375" mass="40655">MVSVIALTLSLLALSRSSIATPLQARTQRPCVDFEIPVAVDTTNSDYDIPRVSNTTEAVGFVVSRKGNIYVKKTFTISARLCVPDKGPKSDILQIATHGGGFSKTYWDPQLKPEKYSYVEAALAAGYSILIYDRLGTGQSDKPDAHDIVQFPVQIEILNQFVISARAGKLTASIKHPTLTVPKFNKIVAVGHSIGSILTSGLLTRYPSAVDGAVLTGYLLTPQANTNPPQGLEFARDNGNTRFHNDPNGYVVQGAESDIQHDFFHYGNFEDDALAYAGCNKDTFTIGELLSFGAPVAAPEYSGPLIFPGGEFDQLFCAGYCPGTILEDYMRFKLYPQAKNFQIHIQPGSGHGLTLHTNATGHFQTILSYLVANGL</sequence>
<dbReference type="Proteomes" id="UP000244855">
    <property type="component" value="Unassembled WGS sequence"/>
</dbReference>
<dbReference type="SUPFAM" id="SSF53474">
    <property type="entry name" value="alpha/beta-Hydrolases"/>
    <property type="match status" value="1"/>
</dbReference>
<evidence type="ECO:0000256" key="1">
    <source>
        <dbReference type="ARBA" id="ARBA00022801"/>
    </source>
</evidence>
<dbReference type="InterPro" id="IPR050266">
    <property type="entry name" value="AB_hydrolase_sf"/>
</dbReference>
<dbReference type="InterPro" id="IPR000073">
    <property type="entry name" value="AB_hydrolase_1"/>
</dbReference>
<evidence type="ECO:0000313" key="4">
    <source>
        <dbReference type="EMBL" id="PVH91895.1"/>
    </source>
</evidence>
<dbReference type="AlphaFoldDB" id="A0A2V1D1M8"/>
<organism evidence="4 5">
    <name type="scientific">Periconia macrospinosa</name>
    <dbReference type="NCBI Taxonomy" id="97972"/>
    <lineage>
        <taxon>Eukaryota</taxon>
        <taxon>Fungi</taxon>
        <taxon>Dikarya</taxon>
        <taxon>Ascomycota</taxon>
        <taxon>Pezizomycotina</taxon>
        <taxon>Dothideomycetes</taxon>
        <taxon>Pleosporomycetidae</taxon>
        <taxon>Pleosporales</taxon>
        <taxon>Massarineae</taxon>
        <taxon>Periconiaceae</taxon>
        <taxon>Periconia</taxon>
    </lineage>
</organism>
<protein>
    <submittedName>
        <fullName evidence="4">Alpha/beta-hydrolase</fullName>
    </submittedName>
</protein>
<dbReference type="InterPro" id="IPR029058">
    <property type="entry name" value="AB_hydrolase_fold"/>
</dbReference>
<dbReference type="OrthoDB" id="190201at2759"/>
<name>A0A2V1D1M8_9PLEO</name>
<keyword evidence="5" id="KW-1185">Reference proteome</keyword>
<accession>A0A2V1D1M8</accession>
<dbReference type="EMBL" id="KZ805759">
    <property type="protein sequence ID" value="PVH91895.1"/>
    <property type="molecule type" value="Genomic_DNA"/>
</dbReference>
<feature type="chain" id="PRO_5015935395" evidence="2">
    <location>
        <begin position="21"/>
        <end position="375"/>
    </location>
</feature>
<feature type="domain" description="AB hydrolase-1" evidence="3">
    <location>
        <begin position="98"/>
        <end position="355"/>
    </location>
</feature>
<keyword evidence="2" id="KW-0732">Signal</keyword>
<proteinExistence type="predicted"/>
<keyword evidence="1 4" id="KW-0378">Hydrolase</keyword>
<evidence type="ECO:0000256" key="2">
    <source>
        <dbReference type="SAM" id="SignalP"/>
    </source>
</evidence>
<evidence type="ECO:0000259" key="3">
    <source>
        <dbReference type="Pfam" id="PF12697"/>
    </source>
</evidence>
<dbReference type="PANTHER" id="PTHR43798">
    <property type="entry name" value="MONOACYLGLYCEROL LIPASE"/>
    <property type="match status" value="1"/>
</dbReference>
<feature type="signal peptide" evidence="2">
    <location>
        <begin position="1"/>
        <end position="20"/>
    </location>
</feature>
<evidence type="ECO:0000313" key="5">
    <source>
        <dbReference type="Proteomes" id="UP000244855"/>
    </source>
</evidence>
<reference evidence="4 5" key="1">
    <citation type="journal article" date="2018" name="Sci. Rep.">
        <title>Comparative genomics provides insights into the lifestyle and reveals functional heterogeneity of dark septate endophytic fungi.</title>
        <authorList>
            <person name="Knapp D.G."/>
            <person name="Nemeth J.B."/>
            <person name="Barry K."/>
            <person name="Hainaut M."/>
            <person name="Henrissat B."/>
            <person name="Johnson J."/>
            <person name="Kuo A."/>
            <person name="Lim J.H.P."/>
            <person name="Lipzen A."/>
            <person name="Nolan M."/>
            <person name="Ohm R.A."/>
            <person name="Tamas L."/>
            <person name="Grigoriev I.V."/>
            <person name="Spatafora J.W."/>
            <person name="Nagy L.G."/>
            <person name="Kovacs G.M."/>
        </authorList>
    </citation>
    <scope>NUCLEOTIDE SEQUENCE [LARGE SCALE GENOMIC DNA]</scope>
    <source>
        <strain evidence="4 5">DSE2036</strain>
    </source>
</reference>
<dbReference type="Gene3D" id="3.40.50.1820">
    <property type="entry name" value="alpha/beta hydrolase"/>
    <property type="match status" value="1"/>
</dbReference>